<evidence type="ECO:0000313" key="1">
    <source>
        <dbReference type="EMBL" id="KYG05567.1"/>
    </source>
</evidence>
<dbReference type="Proteomes" id="UP000075502">
    <property type="component" value="Unassembled WGS sequence"/>
</dbReference>
<feature type="non-terminal residue" evidence="1">
    <location>
        <position position="264"/>
    </location>
</feature>
<proteinExistence type="predicted"/>
<protein>
    <submittedName>
        <fullName evidence="1">Uncharacterized protein</fullName>
    </submittedName>
</protein>
<comment type="caution">
    <text evidence="1">The sequence shown here is derived from an EMBL/GenBank/DDBJ whole genome shotgun (WGS) entry which is preliminary data.</text>
</comment>
<accession>A0A150TLV5</accession>
<dbReference type="AlphaFoldDB" id="A0A150TLV5"/>
<sequence>GGSASGGGSADGGGGAGAGTGAGGGGVIPTPTTTVTCQGKMYQCGDLIDNDEDGLLDAQDPDCLGACDNTEDSYYGGIPGQAGPACTVDCYFDQDSGSGNDDCHWNHQCDPNEVAPDYHPESINGSMCAYNPAASTPGAQGRSCSQLNREQSDACHDVCGPLTPNGCDCFGCCELPAGSGLYVWLGSDADGTGQGSCSRDGISDPSRCEPCTPVDACLNECGRCELCLGKDTLPADCFETGTGAGGGGTGGGAAGTGGDGVGGG</sequence>
<evidence type="ECO:0000313" key="2">
    <source>
        <dbReference type="Proteomes" id="UP000075502"/>
    </source>
</evidence>
<name>A0A150TLV5_SORCE</name>
<gene>
    <name evidence="1" type="ORF">BE21_39875</name>
</gene>
<reference evidence="1 2" key="1">
    <citation type="submission" date="2014-02" db="EMBL/GenBank/DDBJ databases">
        <title>The small core and large imbalanced accessory genome model reveals a collaborative survival strategy of Sorangium cellulosum strains in nature.</title>
        <authorList>
            <person name="Han K."/>
            <person name="Peng R."/>
            <person name="Blom J."/>
            <person name="Li Y.-Z."/>
        </authorList>
    </citation>
    <scope>NUCLEOTIDE SEQUENCE [LARGE SCALE GENOMIC DNA]</scope>
    <source>
        <strain evidence="1 2">So0007-03</strain>
    </source>
</reference>
<organism evidence="1 2">
    <name type="scientific">Sorangium cellulosum</name>
    <name type="common">Polyangium cellulosum</name>
    <dbReference type="NCBI Taxonomy" id="56"/>
    <lineage>
        <taxon>Bacteria</taxon>
        <taxon>Pseudomonadati</taxon>
        <taxon>Myxococcota</taxon>
        <taxon>Polyangia</taxon>
        <taxon>Polyangiales</taxon>
        <taxon>Polyangiaceae</taxon>
        <taxon>Sorangium</taxon>
    </lineage>
</organism>
<dbReference type="EMBL" id="JEME01001992">
    <property type="protein sequence ID" value="KYG05567.1"/>
    <property type="molecule type" value="Genomic_DNA"/>
</dbReference>
<feature type="non-terminal residue" evidence="1">
    <location>
        <position position="1"/>
    </location>
</feature>